<accession>A0AAD6CV28</accession>
<evidence type="ECO:0000313" key="2">
    <source>
        <dbReference type="Proteomes" id="UP001220324"/>
    </source>
</evidence>
<dbReference type="AlphaFoldDB" id="A0AAD6CV28"/>
<keyword evidence="2" id="KW-1185">Reference proteome</keyword>
<dbReference type="Proteomes" id="UP001220324">
    <property type="component" value="Unassembled WGS sequence"/>
</dbReference>
<reference evidence="1 2" key="1">
    <citation type="journal article" date="2023" name="IMA Fungus">
        <title>Comparative genomic study of the Penicillium genus elucidates a diverse pangenome and 15 lateral gene transfer events.</title>
        <authorList>
            <person name="Petersen C."/>
            <person name="Sorensen T."/>
            <person name="Nielsen M.R."/>
            <person name="Sondergaard T.E."/>
            <person name="Sorensen J.L."/>
            <person name="Fitzpatrick D.A."/>
            <person name="Frisvad J.C."/>
            <person name="Nielsen K.L."/>
        </authorList>
    </citation>
    <scope>NUCLEOTIDE SEQUENCE [LARGE SCALE GENOMIC DNA]</scope>
    <source>
        <strain evidence="1 2">IBT 35679</strain>
    </source>
</reference>
<comment type="caution">
    <text evidence="1">The sequence shown here is derived from an EMBL/GenBank/DDBJ whole genome shotgun (WGS) entry which is preliminary data.</text>
</comment>
<organism evidence="1 2">
    <name type="scientific">Penicillium frequentans</name>
    <dbReference type="NCBI Taxonomy" id="3151616"/>
    <lineage>
        <taxon>Eukaryota</taxon>
        <taxon>Fungi</taxon>
        <taxon>Dikarya</taxon>
        <taxon>Ascomycota</taxon>
        <taxon>Pezizomycotina</taxon>
        <taxon>Eurotiomycetes</taxon>
        <taxon>Eurotiomycetidae</taxon>
        <taxon>Eurotiales</taxon>
        <taxon>Aspergillaceae</taxon>
        <taxon>Penicillium</taxon>
    </lineage>
</organism>
<gene>
    <name evidence="1" type="ORF">N7494_005703</name>
</gene>
<dbReference type="EMBL" id="JAQIZZ010000005">
    <property type="protein sequence ID" value="KAJ5540627.1"/>
    <property type="molecule type" value="Genomic_DNA"/>
</dbReference>
<name>A0AAD6CV28_9EURO</name>
<protein>
    <submittedName>
        <fullName evidence="1">Uncharacterized protein</fullName>
    </submittedName>
</protein>
<sequence>MIHWDFNDSTPCLSSDFASSKIPSYSCSKIKSTGMSDVTSETVVVSDYPLLAIGTELHPVRHWFKSNMARGDLIIDA</sequence>
<evidence type="ECO:0000313" key="1">
    <source>
        <dbReference type="EMBL" id="KAJ5540627.1"/>
    </source>
</evidence>
<proteinExistence type="predicted"/>